<dbReference type="PROSITE" id="PS50990">
    <property type="entry name" value="PEPTIDASE_C39"/>
    <property type="match status" value="1"/>
</dbReference>
<evidence type="ECO:0000313" key="3">
    <source>
        <dbReference type="Proteomes" id="UP000521313"/>
    </source>
</evidence>
<dbReference type="Gene3D" id="3.90.70.10">
    <property type="entry name" value="Cysteine proteinases"/>
    <property type="match status" value="1"/>
</dbReference>
<sequence length="283" mass="32126">MAKKKRKVRWRRLILLLLPVFLIVAGIWGGVYALSSYFEQKHREEIESIVCPEDLDQDLFEQVKQNALEGSDGDEKIIKNINAYSNDILEFLLEDPDRMDFVLHYPQRDDYEQASEMLNVDLNEVPYLCQWDLQWGYTTYGDAYFYQTGCAPTCLSMIFSYLLQDASVTPSKLAEFAQENNLYVSGTGTDWNFLTQAANQYGVNVERIAVSSSSIQEALSEGKIIVSSMVPGDFTRIGHFIVLAGLQDGKVVVHDPNSPSRSEKLWDLDTISSQTQGLWAYSN</sequence>
<name>A0A7W8D2F4_9FIRM</name>
<evidence type="ECO:0000259" key="1">
    <source>
        <dbReference type="PROSITE" id="PS50990"/>
    </source>
</evidence>
<dbReference type="AlphaFoldDB" id="A0A7W8D2F4"/>
<evidence type="ECO:0000313" key="2">
    <source>
        <dbReference type="EMBL" id="MBB5184295.1"/>
    </source>
</evidence>
<protein>
    <recommendedName>
        <fullName evidence="1">Peptidase C39 domain-containing protein</fullName>
    </recommendedName>
</protein>
<dbReference type="GO" id="GO:0016020">
    <property type="term" value="C:membrane"/>
    <property type="evidence" value="ECO:0007669"/>
    <property type="project" value="InterPro"/>
</dbReference>
<dbReference type="InterPro" id="IPR039564">
    <property type="entry name" value="Peptidase_C39-like"/>
</dbReference>
<dbReference type="Pfam" id="PF13529">
    <property type="entry name" value="Peptidase_C39_2"/>
    <property type="match status" value="1"/>
</dbReference>
<dbReference type="GO" id="GO:0008233">
    <property type="term" value="F:peptidase activity"/>
    <property type="evidence" value="ECO:0007669"/>
    <property type="project" value="InterPro"/>
</dbReference>
<dbReference type="EMBL" id="JACHHD010000002">
    <property type="protein sequence ID" value="MBB5184295.1"/>
    <property type="molecule type" value="Genomic_DNA"/>
</dbReference>
<dbReference type="RefSeq" id="WP_183374147.1">
    <property type="nucleotide sequence ID" value="NZ_JACHHD010000002.1"/>
</dbReference>
<feature type="domain" description="Peptidase C39" evidence="1">
    <location>
        <begin position="147"/>
        <end position="282"/>
    </location>
</feature>
<proteinExistence type="predicted"/>
<dbReference type="InterPro" id="IPR005074">
    <property type="entry name" value="Peptidase_C39"/>
</dbReference>
<gene>
    <name evidence="2" type="ORF">HNQ43_000330</name>
</gene>
<reference evidence="2 3" key="1">
    <citation type="submission" date="2020-08" db="EMBL/GenBank/DDBJ databases">
        <title>Genomic Encyclopedia of Type Strains, Phase IV (KMG-IV): sequencing the most valuable type-strain genomes for metagenomic binning, comparative biology and taxonomic classification.</title>
        <authorList>
            <person name="Goeker M."/>
        </authorList>
    </citation>
    <scope>NUCLEOTIDE SEQUENCE [LARGE SCALE GENOMIC DNA]</scope>
    <source>
        <strain evidence="2 3">DSM 26963</strain>
    </source>
</reference>
<accession>A0A7W8D2F4</accession>
<comment type="caution">
    <text evidence="2">The sequence shown here is derived from an EMBL/GenBank/DDBJ whole genome shotgun (WGS) entry which is preliminary data.</text>
</comment>
<organism evidence="2 3">
    <name type="scientific">Faecalicoccus acidiformans</name>
    <dbReference type="NCBI Taxonomy" id="915173"/>
    <lineage>
        <taxon>Bacteria</taxon>
        <taxon>Bacillati</taxon>
        <taxon>Bacillota</taxon>
        <taxon>Erysipelotrichia</taxon>
        <taxon>Erysipelotrichales</taxon>
        <taxon>Erysipelotrichaceae</taxon>
        <taxon>Faecalicoccus</taxon>
    </lineage>
</organism>
<dbReference type="Proteomes" id="UP000521313">
    <property type="component" value="Unassembled WGS sequence"/>
</dbReference>
<dbReference type="GO" id="GO:0006508">
    <property type="term" value="P:proteolysis"/>
    <property type="evidence" value="ECO:0007669"/>
    <property type="project" value="InterPro"/>
</dbReference>
<dbReference type="GO" id="GO:0005524">
    <property type="term" value="F:ATP binding"/>
    <property type="evidence" value="ECO:0007669"/>
    <property type="project" value="InterPro"/>
</dbReference>